<gene>
    <name evidence="1" type="ORF">ILYODFUR_000791</name>
</gene>
<name>A0ABV0TTS5_9TELE</name>
<comment type="caution">
    <text evidence="1">The sequence shown here is derived from an EMBL/GenBank/DDBJ whole genome shotgun (WGS) entry which is preliminary data.</text>
</comment>
<reference evidence="1 2" key="1">
    <citation type="submission" date="2021-06" db="EMBL/GenBank/DDBJ databases">
        <authorList>
            <person name="Palmer J.M."/>
        </authorList>
    </citation>
    <scope>NUCLEOTIDE SEQUENCE [LARGE SCALE GENOMIC DNA]</scope>
    <source>
        <strain evidence="2">if_2019</strain>
        <tissue evidence="1">Muscle</tissue>
    </source>
</reference>
<accession>A0ABV0TTS5</accession>
<proteinExistence type="predicted"/>
<evidence type="ECO:0000313" key="1">
    <source>
        <dbReference type="EMBL" id="MEQ2235288.1"/>
    </source>
</evidence>
<keyword evidence="2" id="KW-1185">Reference proteome</keyword>
<protein>
    <submittedName>
        <fullName evidence="1">Uncharacterized protein</fullName>
    </submittedName>
</protein>
<organism evidence="1 2">
    <name type="scientific">Ilyodon furcidens</name>
    <name type="common">goldbreast splitfin</name>
    <dbReference type="NCBI Taxonomy" id="33524"/>
    <lineage>
        <taxon>Eukaryota</taxon>
        <taxon>Metazoa</taxon>
        <taxon>Chordata</taxon>
        <taxon>Craniata</taxon>
        <taxon>Vertebrata</taxon>
        <taxon>Euteleostomi</taxon>
        <taxon>Actinopterygii</taxon>
        <taxon>Neopterygii</taxon>
        <taxon>Teleostei</taxon>
        <taxon>Neoteleostei</taxon>
        <taxon>Acanthomorphata</taxon>
        <taxon>Ovalentaria</taxon>
        <taxon>Atherinomorphae</taxon>
        <taxon>Cyprinodontiformes</taxon>
        <taxon>Goodeidae</taxon>
        <taxon>Ilyodon</taxon>
    </lineage>
</organism>
<sequence>MELFLHASYSVNTPPSTAALSPPPLPAADGEKIRPIAKGLQKKKTQDRTNRRTKTVYLPPFNTACQSLHGASSAGISCCNETNENPKSMALSPYKRILL</sequence>
<evidence type="ECO:0000313" key="2">
    <source>
        <dbReference type="Proteomes" id="UP001482620"/>
    </source>
</evidence>
<dbReference type="Proteomes" id="UP001482620">
    <property type="component" value="Unassembled WGS sequence"/>
</dbReference>
<dbReference type="EMBL" id="JAHRIQ010046374">
    <property type="protein sequence ID" value="MEQ2235288.1"/>
    <property type="molecule type" value="Genomic_DNA"/>
</dbReference>